<feature type="binding site" evidence="1">
    <location>
        <position position="98"/>
    </location>
    <ligand>
        <name>ATP</name>
        <dbReference type="ChEBI" id="CHEBI:30616"/>
    </ligand>
</feature>
<dbReference type="GO" id="GO:0005794">
    <property type="term" value="C:Golgi apparatus"/>
    <property type="evidence" value="ECO:0007669"/>
    <property type="project" value="TreeGrafter"/>
</dbReference>
<feature type="binding site" evidence="1">
    <location>
        <position position="82"/>
    </location>
    <ligand>
        <name>ATP</name>
        <dbReference type="ChEBI" id="CHEBI:30616"/>
    </ligand>
</feature>
<keyword evidence="1" id="KW-0067">ATP-binding</keyword>
<name>A0AAW1MJA8_POPJA</name>
<sequence>MLDVNTLDGLQRESCCGFYKVEEQELQILVCMRKNATTLELFHLLISQHELYPADDELVDKLLELMATEPIEHVSQKTGGTQIKLIIEYPNNMQALFKPMR</sequence>
<comment type="caution">
    <text evidence="2">The sequence shown here is derived from an EMBL/GenBank/DDBJ whole genome shotgun (WGS) entry which is preliminary data.</text>
</comment>
<evidence type="ECO:0000313" key="2">
    <source>
        <dbReference type="EMBL" id="KAK9746261.1"/>
    </source>
</evidence>
<protein>
    <submittedName>
        <fullName evidence="2">Uncharacterized protein</fullName>
    </submittedName>
</protein>
<keyword evidence="1" id="KW-0547">Nucleotide-binding</keyword>
<organism evidence="2 3">
    <name type="scientific">Popillia japonica</name>
    <name type="common">Japanese beetle</name>
    <dbReference type="NCBI Taxonomy" id="7064"/>
    <lineage>
        <taxon>Eukaryota</taxon>
        <taxon>Metazoa</taxon>
        <taxon>Ecdysozoa</taxon>
        <taxon>Arthropoda</taxon>
        <taxon>Hexapoda</taxon>
        <taxon>Insecta</taxon>
        <taxon>Pterygota</taxon>
        <taxon>Neoptera</taxon>
        <taxon>Endopterygota</taxon>
        <taxon>Coleoptera</taxon>
        <taxon>Polyphaga</taxon>
        <taxon>Scarabaeiformia</taxon>
        <taxon>Scarabaeidae</taxon>
        <taxon>Rutelinae</taxon>
        <taxon>Popillia</taxon>
    </lineage>
</organism>
<dbReference type="PANTHER" id="PTHR12450">
    <property type="entry name" value="DENTIN MATRIX PROTEIN 4 PROTEIN FAM20"/>
    <property type="match status" value="1"/>
</dbReference>
<dbReference type="AlphaFoldDB" id="A0AAW1MJA8"/>
<dbReference type="PANTHER" id="PTHR12450:SF22">
    <property type="entry name" value="EXTRACELLULAR SERINE_THREONINE PROTEIN CG31145"/>
    <property type="match status" value="1"/>
</dbReference>
<dbReference type="Proteomes" id="UP001458880">
    <property type="component" value="Unassembled WGS sequence"/>
</dbReference>
<gene>
    <name evidence="2" type="ORF">QE152_g6238</name>
</gene>
<dbReference type="InterPro" id="IPR024869">
    <property type="entry name" value="FAM20"/>
</dbReference>
<evidence type="ECO:0000313" key="3">
    <source>
        <dbReference type="Proteomes" id="UP001458880"/>
    </source>
</evidence>
<dbReference type="GO" id="GO:0005524">
    <property type="term" value="F:ATP binding"/>
    <property type="evidence" value="ECO:0007669"/>
    <property type="project" value="UniProtKB-KW"/>
</dbReference>
<keyword evidence="3" id="KW-1185">Reference proteome</keyword>
<dbReference type="EMBL" id="JASPKY010000041">
    <property type="protein sequence ID" value="KAK9746261.1"/>
    <property type="molecule type" value="Genomic_DNA"/>
</dbReference>
<dbReference type="GO" id="GO:0004674">
    <property type="term" value="F:protein serine/threonine kinase activity"/>
    <property type="evidence" value="ECO:0007669"/>
    <property type="project" value="TreeGrafter"/>
</dbReference>
<reference evidence="2 3" key="1">
    <citation type="journal article" date="2024" name="BMC Genomics">
        <title>De novo assembly and annotation of Popillia japonica's genome with initial clues to its potential as an invasive pest.</title>
        <authorList>
            <person name="Cucini C."/>
            <person name="Boschi S."/>
            <person name="Funari R."/>
            <person name="Cardaioli E."/>
            <person name="Iannotti N."/>
            <person name="Marturano G."/>
            <person name="Paoli F."/>
            <person name="Bruttini M."/>
            <person name="Carapelli A."/>
            <person name="Frati F."/>
            <person name="Nardi F."/>
        </authorList>
    </citation>
    <scope>NUCLEOTIDE SEQUENCE [LARGE SCALE GENOMIC DNA]</scope>
    <source>
        <strain evidence="2">DMR45628</strain>
    </source>
</reference>
<evidence type="ECO:0000256" key="1">
    <source>
        <dbReference type="PIRSR" id="PIRSR624869-2"/>
    </source>
</evidence>
<proteinExistence type="predicted"/>
<accession>A0AAW1MJA8</accession>